<gene>
    <name evidence="2" type="ORF">BDP81DRAFT_433361</name>
</gene>
<dbReference type="GeneID" id="85475715"/>
<dbReference type="AlphaFoldDB" id="A0AAI9ZKZ5"/>
<reference evidence="2" key="1">
    <citation type="submission" date="2021-06" db="EMBL/GenBank/DDBJ databases">
        <title>Comparative genomics, transcriptomics and evolutionary studies reveal genomic signatures of adaptation to plant cell wall in hemibiotrophic fungi.</title>
        <authorList>
            <consortium name="DOE Joint Genome Institute"/>
            <person name="Baroncelli R."/>
            <person name="Diaz J.F."/>
            <person name="Benocci T."/>
            <person name="Peng M."/>
            <person name="Battaglia E."/>
            <person name="Haridas S."/>
            <person name="Andreopoulos W."/>
            <person name="Labutti K."/>
            <person name="Pangilinan J."/>
            <person name="Floch G.L."/>
            <person name="Makela M.R."/>
            <person name="Henrissat B."/>
            <person name="Grigoriev I.V."/>
            <person name="Crouch J.A."/>
            <person name="De Vries R.P."/>
            <person name="Sukno S.A."/>
            <person name="Thon M.R."/>
        </authorList>
    </citation>
    <scope>NUCLEOTIDE SEQUENCE</scope>
    <source>
        <strain evidence="2">CBS 102054</strain>
    </source>
</reference>
<keyword evidence="3" id="KW-1185">Reference proteome</keyword>
<proteinExistence type="predicted"/>
<comment type="caution">
    <text evidence="2">The sequence shown here is derived from an EMBL/GenBank/DDBJ whole genome shotgun (WGS) entry which is preliminary data.</text>
</comment>
<sequence>MVVHSYLSRSNDSFTNTLTMIARARQTMPKWKKPFPPTRLGTSPPQHSQVHARRRPKQSRPDASSARQ</sequence>
<evidence type="ECO:0000256" key="1">
    <source>
        <dbReference type="SAM" id="MobiDB-lite"/>
    </source>
</evidence>
<accession>A0AAI9ZKZ5</accession>
<feature type="region of interest" description="Disordered" evidence="1">
    <location>
        <begin position="26"/>
        <end position="68"/>
    </location>
</feature>
<evidence type="ECO:0000313" key="2">
    <source>
        <dbReference type="EMBL" id="KAK1633916.1"/>
    </source>
</evidence>
<name>A0AAI9ZKZ5_9PEZI</name>
<dbReference type="EMBL" id="JAHMHQ010000016">
    <property type="protein sequence ID" value="KAK1633916.1"/>
    <property type="molecule type" value="Genomic_DNA"/>
</dbReference>
<dbReference type="Proteomes" id="UP001243989">
    <property type="component" value="Unassembled WGS sequence"/>
</dbReference>
<evidence type="ECO:0000313" key="3">
    <source>
        <dbReference type="Proteomes" id="UP001243989"/>
    </source>
</evidence>
<protein>
    <submittedName>
        <fullName evidence="2">Uncharacterized protein</fullName>
    </submittedName>
</protein>
<dbReference type="RefSeq" id="XP_060442523.1">
    <property type="nucleotide sequence ID" value="XM_060590853.1"/>
</dbReference>
<organism evidence="2 3">
    <name type="scientific">Colletotrichum phormii</name>
    <dbReference type="NCBI Taxonomy" id="359342"/>
    <lineage>
        <taxon>Eukaryota</taxon>
        <taxon>Fungi</taxon>
        <taxon>Dikarya</taxon>
        <taxon>Ascomycota</taxon>
        <taxon>Pezizomycotina</taxon>
        <taxon>Sordariomycetes</taxon>
        <taxon>Hypocreomycetidae</taxon>
        <taxon>Glomerellales</taxon>
        <taxon>Glomerellaceae</taxon>
        <taxon>Colletotrichum</taxon>
        <taxon>Colletotrichum acutatum species complex</taxon>
    </lineage>
</organism>
<feature type="compositionally biased region" description="Polar residues" evidence="1">
    <location>
        <begin position="40"/>
        <end position="49"/>
    </location>
</feature>